<reference evidence="4 5" key="1">
    <citation type="submission" date="2013-03" db="EMBL/GenBank/DDBJ databases">
        <title>The Genome Sequence of Phialophora europaea CBS 101466.</title>
        <authorList>
            <consortium name="The Broad Institute Genomics Platform"/>
            <person name="Cuomo C."/>
            <person name="de Hoog S."/>
            <person name="Gorbushina A."/>
            <person name="Walker B."/>
            <person name="Young S.K."/>
            <person name="Zeng Q."/>
            <person name="Gargeya S."/>
            <person name="Fitzgerald M."/>
            <person name="Haas B."/>
            <person name="Abouelleil A."/>
            <person name="Allen A.W."/>
            <person name="Alvarado L."/>
            <person name="Arachchi H.M."/>
            <person name="Berlin A.M."/>
            <person name="Chapman S.B."/>
            <person name="Gainer-Dewar J."/>
            <person name="Goldberg J."/>
            <person name="Griggs A."/>
            <person name="Gujja S."/>
            <person name="Hansen M."/>
            <person name="Howarth C."/>
            <person name="Imamovic A."/>
            <person name="Ireland A."/>
            <person name="Larimer J."/>
            <person name="McCowan C."/>
            <person name="Murphy C."/>
            <person name="Pearson M."/>
            <person name="Poon T.W."/>
            <person name="Priest M."/>
            <person name="Roberts A."/>
            <person name="Saif S."/>
            <person name="Shea T."/>
            <person name="Sisk P."/>
            <person name="Sykes S."/>
            <person name="Wortman J."/>
            <person name="Nusbaum C."/>
            <person name="Birren B."/>
        </authorList>
    </citation>
    <scope>NUCLEOTIDE SEQUENCE [LARGE SCALE GENOMIC DNA]</scope>
    <source>
        <strain evidence="4 5">CBS 101466</strain>
    </source>
</reference>
<dbReference type="EMBL" id="KB822719">
    <property type="protein sequence ID" value="ETN41653.1"/>
    <property type="molecule type" value="Genomic_DNA"/>
</dbReference>
<gene>
    <name evidence="4" type="ORF">HMPREF1541_03589</name>
</gene>
<evidence type="ECO:0000259" key="3">
    <source>
        <dbReference type="Pfam" id="PF05368"/>
    </source>
</evidence>
<dbReference type="AlphaFoldDB" id="W2S0T2"/>
<comment type="similarity">
    <text evidence="1">Belongs to the NmrA-type oxidoreductase family.</text>
</comment>
<evidence type="ECO:0000256" key="1">
    <source>
        <dbReference type="ARBA" id="ARBA00006328"/>
    </source>
</evidence>
<dbReference type="eggNOG" id="ENOG502RXC9">
    <property type="taxonomic scope" value="Eukaryota"/>
</dbReference>
<evidence type="ECO:0000313" key="4">
    <source>
        <dbReference type="EMBL" id="ETN41653.1"/>
    </source>
</evidence>
<accession>W2S0T2</accession>
<feature type="domain" description="NmrA-like" evidence="3">
    <location>
        <begin position="6"/>
        <end position="290"/>
    </location>
</feature>
<dbReference type="Gene3D" id="3.90.25.10">
    <property type="entry name" value="UDP-galactose 4-epimerase, domain 1"/>
    <property type="match status" value="1"/>
</dbReference>
<keyword evidence="2" id="KW-0521">NADP</keyword>
<dbReference type="STRING" id="1220924.W2S0T2"/>
<dbReference type="OrthoDB" id="9997102at2759"/>
<dbReference type="GeneID" id="19970928"/>
<dbReference type="InterPro" id="IPR036291">
    <property type="entry name" value="NAD(P)-bd_dom_sf"/>
</dbReference>
<dbReference type="SUPFAM" id="SSF51735">
    <property type="entry name" value="NAD(P)-binding Rossmann-fold domains"/>
    <property type="match status" value="1"/>
</dbReference>
<evidence type="ECO:0000313" key="5">
    <source>
        <dbReference type="Proteomes" id="UP000030752"/>
    </source>
</evidence>
<sequence>MTTAPQRLLITGATGKQGGALIASLLRQPPRTPTQIVALTRDPASSSAKRLLASATSVAPSTLSLTLLQGDLDDSTKIFTSAASQFNNPHPFHGVFSVQVPLNPTREEAQGKALIDAAARFGVRHFVYTSADRGGQQRSDADPSPVRHFASKFRIEEHLKRVATAEASGMAWTIIRPVAFMENLSDDFLGRAFVAMWRLNGLDDRPLQLVSASDVGVAAADALRSPQKWAGRSVSLAGEEISPAQADEVFRRLVGKPLPSTYAFVGRGLRWGLREQLGDMFDWFRDVGFGADVQGCRREWPKMMGWEMWLREKSAWKGRVEARERENGAEARDGA</sequence>
<dbReference type="InterPro" id="IPR008030">
    <property type="entry name" value="NmrA-like"/>
</dbReference>
<dbReference type="PANTHER" id="PTHR42748">
    <property type="entry name" value="NITROGEN METABOLITE REPRESSION PROTEIN NMRA FAMILY MEMBER"/>
    <property type="match status" value="1"/>
</dbReference>
<dbReference type="Proteomes" id="UP000030752">
    <property type="component" value="Unassembled WGS sequence"/>
</dbReference>
<organism evidence="4 5">
    <name type="scientific">Cyphellophora europaea (strain CBS 101466)</name>
    <name type="common">Phialophora europaea</name>
    <dbReference type="NCBI Taxonomy" id="1220924"/>
    <lineage>
        <taxon>Eukaryota</taxon>
        <taxon>Fungi</taxon>
        <taxon>Dikarya</taxon>
        <taxon>Ascomycota</taxon>
        <taxon>Pezizomycotina</taxon>
        <taxon>Eurotiomycetes</taxon>
        <taxon>Chaetothyriomycetidae</taxon>
        <taxon>Chaetothyriales</taxon>
        <taxon>Cyphellophoraceae</taxon>
        <taxon>Cyphellophora</taxon>
    </lineage>
</organism>
<dbReference type="HOGENOM" id="CLU_007383_8_4_1"/>
<dbReference type="PANTHER" id="PTHR42748:SF7">
    <property type="entry name" value="NMRA LIKE REDOX SENSOR 1-RELATED"/>
    <property type="match status" value="1"/>
</dbReference>
<dbReference type="VEuPathDB" id="FungiDB:HMPREF1541_03589"/>
<dbReference type="InParanoid" id="W2S0T2"/>
<name>W2S0T2_CYPE1</name>
<proteinExistence type="inferred from homology"/>
<dbReference type="InterPro" id="IPR051164">
    <property type="entry name" value="NmrA-like_oxidored"/>
</dbReference>
<evidence type="ECO:0000256" key="2">
    <source>
        <dbReference type="ARBA" id="ARBA00022857"/>
    </source>
</evidence>
<dbReference type="Pfam" id="PF05368">
    <property type="entry name" value="NmrA"/>
    <property type="match status" value="1"/>
</dbReference>
<keyword evidence="5" id="KW-1185">Reference proteome</keyword>
<protein>
    <recommendedName>
        <fullName evidence="3">NmrA-like domain-containing protein</fullName>
    </recommendedName>
</protein>
<dbReference type="Gene3D" id="3.40.50.720">
    <property type="entry name" value="NAD(P)-binding Rossmann-like Domain"/>
    <property type="match status" value="1"/>
</dbReference>
<dbReference type="GO" id="GO:0005634">
    <property type="term" value="C:nucleus"/>
    <property type="evidence" value="ECO:0007669"/>
    <property type="project" value="TreeGrafter"/>
</dbReference>
<dbReference type="RefSeq" id="XP_008716162.1">
    <property type="nucleotide sequence ID" value="XM_008717940.1"/>
</dbReference>